<dbReference type="AlphaFoldDB" id="A0A9D1HCP9"/>
<evidence type="ECO:0000256" key="2">
    <source>
        <dbReference type="SAM" id="SignalP"/>
    </source>
</evidence>
<evidence type="ECO:0000313" key="3">
    <source>
        <dbReference type="EMBL" id="HIT99805.1"/>
    </source>
</evidence>
<dbReference type="PROSITE" id="PS51257">
    <property type="entry name" value="PROKAR_LIPOPROTEIN"/>
    <property type="match status" value="1"/>
</dbReference>
<evidence type="ECO:0008006" key="5">
    <source>
        <dbReference type="Google" id="ProtNLM"/>
    </source>
</evidence>
<reference evidence="3" key="1">
    <citation type="submission" date="2020-10" db="EMBL/GenBank/DDBJ databases">
        <authorList>
            <person name="Gilroy R."/>
        </authorList>
    </citation>
    <scope>NUCLEOTIDE SEQUENCE</scope>
    <source>
        <strain evidence="3">CHK176-22527</strain>
    </source>
</reference>
<protein>
    <recommendedName>
        <fullName evidence="5">Lipoprotein</fullName>
    </recommendedName>
</protein>
<feature type="chain" id="PRO_5039043906" description="Lipoprotein" evidence="2">
    <location>
        <begin position="20"/>
        <end position="75"/>
    </location>
</feature>
<proteinExistence type="predicted"/>
<keyword evidence="2" id="KW-0732">Signal</keyword>
<dbReference type="Proteomes" id="UP000824159">
    <property type="component" value="Unassembled WGS sequence"/>
</dbReference>
<reference evidence="3" key="2">
    <citation type="journal article" date="2021" name="PeerJ">
        <title>Extensive microbial diversity within the chicken gut microbiome revealed by metagenomics and culture.</title>
        <authorList>
            <person name="Gilroy R."/>
            <person name="Ravi A."/>
            <person name="Getino M."/>
            <person name="Pursley I."/>
            <person name="Horton D.L."/>
            <person name="Alikhan N.F."/>
            <person name="Baker D."/>
            <person name="Gharbi K."/>
            <person name="Hall N."/>
            <person name="Watson M."/>
            <person name="Adriaenssens E.M."/>
            <person name="Foster-Nyarko E."/>
            <person name="Jarju S."/>
            <person name="Secka A."/>
            <person name="Antonio M."/>
            <person name="Oren A."/>
            <person name="Chaudhuri R.R."/>
            <person name="La Ragione R."/>
            <person name="Hildebrand F."/>
            <person name="Pallen M.J."/>
        </authorList>
    </citation>
    <scope>NUCLEOTIDE SEQUENCE</scope>
    <source>
        <strain evidence="3">CHK176-22527</strain>
    </source>
</reference>
<organism evidence="3 4">
    <name type="scientific">Candidatus Allocopromorpha excrementavium</name>
    <dbReference type="NCBI Taxonomy" id="2840741"/>
    <lineage>
        <taxon>Bacteria</taxon>
        <taxon>Bacillati</taxon>
        <taxon>Bacillota</taxon>
        <taxon>Clostridia</taxon>
        <taxon>Eubacteriales</taxon>
        <taxon>Eubacteriaceae</taxon>
        <taxon>Eubacteriaceae incertae sedis</taxon>
        <taxon>Candidatus Allocopromorpha</taxon>
    </lineage>
</organism>
<evidence type="ECO:0000256" key="1">
    <source>
        <dbReference type="SAM" id="MobiDB-lite"/>
    </source>
</evidence>
<feature type="region of interest" description="Disordered" evidence="1">
    <location>
        <begin position="28"/>
        <end position="49"/>
    </location>
</feature>
<feature type="signal peptide" evidence="2">
    <location>
        <begin position="1"/>
        <end position="19"/>
    </location>
</feature>
<name>A0A9D1HCP9_9FIRM</name>
<dbReference type="EMBL" id="DVLX01000077">
    <property type="protein sequence ID" value="HIT99805.1"/>
    <property type="molecule type" value="Genomic_DNA"/>
</dbReference>
<sequence>MKKIFICVVLFGLIFSLFACDTSKDLRNDNAGSTEDNLQNGENTNGGEEKRVKIMIGKNSISPGRADYRGRDFWD</sequence>
<feature type="compositionally biased region" description="Polar residues" evidence="1">
    <location>
        <begin position="30"/>
        <end position="46"/>
    </location>
</feature>
<comment type="caution">
    <text evidence="3">The sequence shown here is derived from an EMBL/GenBank/DDBJ whole genome shotgun (WGS) entry which is preliminary data.</text>
</comment>
<gene>
    <name evidence="3" type="ORF">IAD12_06095</name>
</gene>
<evidence type="ECO:0000313" key="4">
    <source>
        <dbReference type="Proteomes" id="UP000824159"/>
    </source>
</evidence>
<accession>A0A9D1HCP9</accession>